<evidence type="ECO:0000259" key="7">
    <source>
        <dbReference type="PROSITE" id="PS50109"/>
    </source>
</evidence>
<organism evidence="8 9">
    <name type="scientific">Desulfobotulus alkaliphilus</name>
    <dbReference type="NCBI Taxonomy" id="622671"/>
    <lineage>
        <taxon>Bacteria</taxon>
        <taxon>Pseudomonadati</taxon>
        <taxon>Thermodesulfobacteriota</taxon>
        <taxon>Desulfobacteria</taxon>
        <taxon>Desulfobacterales</taxon>
        <taxon>Desulfobacteraceae</taxon>
        <taxon>Desulfobotulus</taxon>
    </lineage>
</organism>
<keyword evidence="6" id="KW-0472">Membrane</keyword>
<dbReference type="SUPFAM" id="SSF55874">
    <property type="entry name" value="ATPase domain of HSP90 chaperone/DNA topoisomerase II/histidine kinase"/>
    <property type="match status" value="1"/>
</dbReference>
<evidence type="ECO:0000256" key="2">
    <source>
        <dbReference type="ARBA" id="ARBA00012438"/>
    </source>
</evidence>
<keyword evidence="5" id="KW-0418">Kinase</keyword>
<evidence type="ECO:0000256" key="6">
    <source>
        <dbReference type="SAM" id="Phobius"/>
    </source>
</evidence>
<dbReference type="OrthoDB" id="9804645at2"/>
<feature type="transmembrane region" description="Helical" evidence="6">
    <location>
        <begin position="59"/>
        <end position="83"/>
    </location>
</feature>
<keyword evidence="6" id="KW-1133">Transmembrane helix</keyword>
<feature type="domain" description="Histidine kinase" evidence="7">
    <location>
        <begin position="99"/>
        <end position="313"/>
    </location>
</feature>
<dbReference type="PRINTS" id="PR00344">
    <property type="entry name" value="BCTRLSENSOR"/>
</dbReference>
<evidence type="ECO:0000256" key="3">
    <source>
        <dbReference type="ARBA" id="ARBA00022553"/>
    </source>
</evidence>
<dbReference type="PANTHER" id="PTHR43547:SF2">
    <property type="entry name" value="HYBRID SIGNAL TRANSDUCTION HISTIDINE KINASE C"/>
    <property type="match status" value="1"/>
</dbReference>
<dbReference type="EMBL" id="VLLC01000005">
    <property type="protein sequence ID" value="TWI74313.1"/>
    <property type="molecule type" value="Genomic_DNA"/>
</dbReference>
<dbReference type="InterPro" id="IPR004358">
    <property type="entry name" value="Sig_transdc_His_kin-like_C"/>
</dbReference>
<keyword evidence="9" id="KW-1185">Reference proteome</keyword>
<name>A0A562RZH9_9BACT</name>
<sequence length="320" mass="36694">MRLRRSLQNTMLVMLVSVTALVISFFLYIRWFMEVRAGLMDLAGNLNLDLDRVMAPETFSVILTLSVLVGLILVGLSVIYLYYRRAMSLYRMQRRFIRSFTHELKTPVASIRLYLDTFLRHELPRSEELKYLAFMKKDAERLSEQIERILNLARIEGGMTPLSLECTDLGEKILSIYHANPQLSGLSLHIHPTDKKIVYPLDPGLFSMVLGNLMENAMKYNDSGAPSMEIHMEKRKNRLFLSFRDNGHGLDKKNEKKIFRRFFRVNPKGAVPGTGLGLHLVHHVIRMHKGRIWAESEGPGKGSTFIVSLPLRTGECCDVK</sequence>
<reference evidence="8 9" key="1">
    <citation type="submission" date="2019-07" db="EMBL/GenBank/DDBJ databases">
        <title>Genome sequencing of 100 strains of the haloalkaliphilic chemolithoautotrophic sulfur-oxidizing bacterium Thioalkalivibrio.</title>
        <authorList>
            <person name="Muyzer G."/>
        </authorList>
    </citation>
    <scope>NUCLEOTIDE SEQUENCE [LARGE SCALE GENOMIC DNA]</scope>
    <source>
        <strain evidence="8 9">ASO4-4</strain>
    </source>
</reference>
<dbReference type="AlphaFoldDB" id="A0A562RZH9"/>
<comment type="catalytic activity">
    <reaction evidence="1">
        <text>ATP + protein L-histidine = ADP + protein N-phospho-L-histidine.</text>
        <dbReference type="EC" id="2.7.13.3"/>
    </reaction>
</comment>
<dbReference type="Gene3D" id="3.30.565.10">
    <property type="entry name" value="Histidine kinase-like ATPase, C-terminal domain"/>
    <property type="match status" value="1"/>
</dbReference>
<dbReference type="CDD" id="cd00082">
    <property type="entry name" value="HisKA"/>
    <property type="match status" value="1"/>
</dbReference>
<evidence type="ECO:0000313" key="9">
    <source>
        <dbReference type="Proteomes" id="UP000318307"/>
    </source>
</evidence>
<keyword evidence="6" id="KW-0812">Transmembrane</keyword>
<dbReference type="SUPFAM" id="SSF47384">
    <property type="entry name" value="Homodimeric domain of signal transducing histidine kinase"/>
    <property type="match status" value="1"/>
</dbReference>
<dbReference type="InterPro" id="IPR036890">
    <property type="entry name" value="HATPase_C_sf"/>
</dbReference>
<dbReference type="RefSeq" id="WP_144682793.1">
    <property type="nucleotide sequence ID" value="NZ_VLLC01000005.1"/>
</dbReference>
<dbReference type="PROSITE" id="PS50109">
    <property type="entry name" value="HIS_KIN"/>
    <property type="match status" value="1"/>
</dbReference>
<feature type="transmembrane region" description="Helical" evidence="6">
    <location>
        <begin position="12"/>
        <end position="33"/>
    </location>
</feature>
<keyword evidence="3" id="KW-0597">Phosphoprotein</keyword>
<gene>
    <name evidence="8" type="ORF">LZ24_00916</name>
</gene>
<dbReference type="Proteomes" id="UP000318307">
    <property type="component" value="Unassembled WGS sequence"/>
</dbReference>
<evidence type="ECO:0000256" key="1">
    <source>
        <dbReference type="ARBA" id="ARBA00000085"/>
    </source>
</evidence>
<dbReference type="SMART" id="SM00387">
    <property type="entry name" value="HATPase_c"/>
    <property type="match status" value="1"/>
</dbReference>
<protein>
    <recommendedName>
        <fullName evidence="2">histidine kinase</fullName>
        <ecNumber evidence="2">2.7.13.3</ecNumber>
    </recommendedName>
</protein>
<dbReference type="GO" id="GO:0000155">
    <property type="term" value="F:phosphorelay sensor kinase activity"/>
    <property type="evidence" value="ECO:0007669"/>
    <property type="project" value="InterPro"/>
</dbReference>
<dbReference type="Gene3D" id="1.10.287.130">
    <property type="match status" value="1"/>
</dbReference>
<dbReference type="InterPro" id="IPR003594">
    <property type="entry name" value="HATPase_dom"/>
</dbReference>
<dbReference type="EC" id="2.7.13.3" evidence="2"/>
<dbReference type="CDD" id="cd00075">
    <property type="entry name" value="HATPase"/>
    <property type="match status" value="1"/>
</dbReference>
<keyword evidence="4" id="KW-0808">Transferase</keyword>
<evidence type="ECO:0000313" key="8">
    <source>
        <dbReference type="EMBL" id="TWI74313.1"/>
    </source>
</evidence>
<dbReference type="InterPro" id="IPR003661">
    <property type="entry name" value="HisK_dim/P_dom"/>
</dbReference>
<dbReference type="FunFam" id="3.30.565.10:FF:000006">
    <property type="entry name" value="Sensor histidine kinase WalK"/>
    <property type="match status" value="1"/>
</dbReference>
<comment type="caution">
    <text evidence="8">The sequence shown here is derived from an EMBL/GenBank/DDBJ whole genome shotgun (WGS) entry which is preliminary data.</text>
</comment>
<dbReference type="Pfam" id="PF00512">
    <property type="entry name" value="HisKA"/>
    <property type="match status" value="1"/>
</dbReference>
<dbReference type="InterPro" id="IPR005467">
    <property type="entry name" value="His_kinase_dom"/>
</dbReference>
<dbReference type="Pfam" id="PF02518">
    <property type="entry name" value="HATPase_c"/>
    <property type="match status" value="1"/>
</dbReference>
<evidence type="ECO:0000256" key="4">
    <source>
        <dbReference type="ARBA" id="ARBA00022679"/>
    </source>
</evidence>
<dbReference type="InterPro" id="IPR036097">
    <property type="entry name" value="HisK_dim/P_sf"/>
</dbReference>
<evidence type="ECO:0000256" key="5">
    <source>
        <dbReference type="ARBA" id="ARBA00022777"/>
    </source>
</evidence>
<proteinExistence type="predicted"/>
<accession>A0A562RZH9</accession>
<dbReference type="PANTHER" id="PTHR43547">
    <property type="entry name" value="TWO-COMPONENT HISTIDINE KINASE"/>
    <property type="match status" value="1"/>
</dbReference>
<dbReference type="SMART" id="SM00388">
    <property type="entry name" value="HisKA"/>
    <property type="match status" value="1"/>
</dbReference>